<dbReference type="RefSeq" id="WP_058746809.1">
    <property type="nucleotide sequence ID" value="NZ_LDTF01000121.1"/>
</dbReference>
<comment type="caution">
    <text evidence="2">The sequence shown here is derived from an EMBL/GenBank/DDBJ whole genome shotgun (WGS) entry which is preliminary data.</text>
</comment>
<protein>
    <submittedName>
        <fullName evidence="2">ATPase AAA</fullName>
    </submittedName>
</protein>
<evidence type="ECO:0000259" key="1">
    <source>
        <dbReference type="Pfam" id="PF04326"/>
    </source>
</evidence>
<organism evidence="2 3">
    <name type="scientific">Sphingomonas yabuuchiae</name>
    <dbReference type="NCBI Taxonomy" id="172044"/>
    <lineage>
        <taxon>Bacteria</taxon>
        <taxon>Pseudomonadati</taxon>
        <taxon>Pseudomonadota</taxon>
        <taxon>Alphaproteobacteria</taxon>
        <taxon>Sphingomonadales</taxon>
        <taxon>Sphingomonadaceae</taxon>
        <taxon>Sphingomonas</taxon>
    </lineage>
</organism>
<dbReference type="AlphaFoldDB" id="A0A147IJQ4"/>
<dbReference type="PATRIC" id="fig|172044.3.peg.399"/>
<dbReference type="OrthoDB" id="6994865at2"/>
<accession>A0A147IJQ4</accession>
<proteinExistence type="predicted"/>
<evidence type="ECO:0000313" key="3">
    <source>
        <dbReference type="Proteomes" id="UP000073923"/>
    </source>
</evidence>
<dbReference type="InterPro" id="IPR007421">
    <property type="entry name" value="Schlafen_AlbA_2_dom"/>
</dbReference>
<feature type="domain" description="Schlafen AlbA-2" evidence="1">
    <location>
        <begin position="22"/>
        <end position="149"/>
    </location>
</feature>
<gene>
    <name evidence="2" type="ORF">NS355_17310</name>
</gene>
<reference evidence="2 3" key="1">
    <citation type="journal article" date="2016" name="Front. Microbiol.">
        <title>Genomic Resource of Rice Seed Associated Bacteria.</title>
        <authorList>
            <person name="Midha S."/>
            <person name="Bansal K."/>
            <person name="Sharma S."/>
            <person name="Kumar N."/>
            <person name="Patil P.P."/>
            <person name="Chaudhry V."/>
            <person name="Patil P.B."/>
        </authorList>
    </citation>
    <scope>NUCLEOTIDE SEQUENCE [LARGE SCALE GENOMIC DNA]</scope>
    <source>
        <strain evidence="2 3">NS355</strain>
    </source>
</reference>
<dbReference type="EMBL" id="LDTF01000121">
    <property type="protein sequence ID" value="KTT94491.1"/>
    <property type="molecule type" value="Genomic_DNA"/>
</dbReference>
<sequence length="462" mass="51011">MAEQETSDGRIDLTDLVDYPRETLDIELKTWIDLADKIAQAKLARHIAALANHGGGYLVFGFRDDQSVAEERPTELSAYSRDTFGKIVTRYLTPAFQCDVELVRSSAGPVFPVVRVPSHGPMPVGAKADGPHDAKGQPQGIRAGAYYIRKPGPKSEAVLGMEDWQPLIRRCVLSDRDSLLADIGRAVQPRAERPSVAETDRLSAWHDASAERWRRIVAGAAALRWPVPIVANHCQLSYMLLSEAGVAIPPGDLRPLLEQANREVRQTVFTGWSMFYPFTRPEIAAALHPEHDDGTGIDVLESNLIGDGNFDTSLPDYWRYAADGRATILRPYREDRPRSVQEQGRSAGSWLSPETVIRETAELVAHARTMAERCGGERVAFRCSWRGLAGREIDDFGGIYWSPGRSAQADQRTTAGTWEVPVLVADWHSVVAELSCPVLSLFGFRDCTAELVAGLAPRFVKL</sequence>
<dbReference type="Gene3D" id="3.30.950.30">
    <property type="entry name" value="Schlafen, AAA domain"/>
    <property type="match status" value="1"/>
</dbReference>
<dbReference type="InterPro" id="IPR038461">
    <property type="entry name" value="Schlafen_AlbA_2_dom_sf"/>
</dbReference>
<evidence type="ECO:0000313" key="2">
    <source>
        <dbReference type="EMBL" id="KTT94491.1"/>
    </source>
</evidence>
<dbReference type="Proteomes" id="UP000073923">
    <property type="component" value="Unassembled WGS sequence"/>
</dbReference>
<name>A0A147IJQ4_9SPHN</name>
<dbReference type="Pfam" id="PF04326">
    <property type="entry name" value="SLFN_AlbA_2"/>
    <property type="match status" value="1"/>
</dbReference>